<keyword evidence="7 12" id="KW-0067">ATP-binding</keyword>
<dbReference type="Gene3D" id="3.30.1330.10">
    <property type="entry name" value="PurM-like, N-terminal domain"/>
    <property type="match status" value="1"/>
</dbReference>
<reference evidence="15" key="1">
    <citation type="submission" date="2017-10" db="EMBL/GenBank/DDBJ databases">
        <title>Kefir isolates.</title>
        <authorList>
            <person name="Kim Y."/>
            <person name="Blasche S."/>
        </authorList>
    </citation>
    <scope>NUCLEOTIDE SEQUENCE [LARGE SCALE GENOMIC DNA]</scope>
    <source>
        <strain evidence="15">OG2-2</strain>
    </source>
</reference>
<dbReference type="Proteomes" id="UP000219947">
    <property type="component" value="Unassembled WGS sequence"/>
</dbReference>
<dbReference type="InterPro" id="IPR010918">
    <property type="entry name" value="PurM-like_C_dom"/>
</dbReference>
<dbReference type="InterPro" id="IPR036921">
    <property type="entry name" value="PurM-like_N_sf"/>
</dbReference>
<dbReference type="GO" id="GO:0004641">
    <property type="term" value="F:phosphoribosylformylglycinamidine cyclo-ligase activity"/>
    <property type="evidence" value="ECO:0007669"/>
    <property type="project" value="UniProtKB-UniRule"/>
</dbReference>
<name>A0A2A8D3X5_9MICC</name>
<dbReference type="FunFam" id="3.30.1330.10:FF:000001">
    <property type="entry name" value="Phosphoribosylformylglycinamidine cyclo-ligase"/>
    <property type="match status" value="1"/>
</dbReference>
<keyword evidence="5 12" id="KW-0436">Ligase</keyword>
<dbReference type="EC" id="6.3.3.1" evidence="3 12"/>
<comment type="catalytic activity">
    <reaction evidence="11 12">
        <text>2-formamido-N(1)-(5-O-phospho-beta-D-ribosyl)acetamidine + ATP = 5-amino-1-(5-phospho-beta-D-ribosyl)imidazole + ADP + phosphate + H(+)</text>
        <dbReference type="Rhea" id="RHEA:23032"/>
        <dbReference type="ChEBI" id="CHEBI:15378"/>
        <dbReference type="ChEBI" id="CHEBI:30616"/>
        <dbReference type="ChEBI" id="CHEBI:43474"/>
        <dbReference type="ChEBI" id="CHEBI:137981"/>
        <dbReference type="ChEBI" id="CHEBI:147287"/>
        <dbReference type="ChEBI" id="CHEBI:456216"/>
        <dbReference type="EC" id="6.3.3.1"/>
    </reaction>
</comment>
<accession>A0A2A8D3X5</accession>
<evidence type="ECO:0000256" key="9">
    <source>
        <dbReference type="ARBA" id="ARBA00032931"/>
    </source>
</evidence>
<dbReference type="HAMAP" id="MF_00741">
    <property type="entry name" value="AIRS"/>
    <property type="match status" value="1"/>
</dbReference>
<dbReference type="InterPro" id="IPR036676">
    <property type="entry name" value="PurM-like_C_sf"/>
</dbReference>
<organism evidence="15 16">
    <name type="scientific">Rothia dentocariosa</name>
    <dbReference type="NCBI Taxonomy" id="2047"/>
    <lineage>
        <taxon>Bacteria</taxon>
        <taxon>Bacillati</taxon>
        <taxon>Actinomycetota</taxon>
        <taxon>Actinomycetes</taxon>
        <taxon>Micrococcales</taxon>
        <taxon>Micrococcaceae</taxon>
        <taxon>Rothia</taxon>
    </lineage>
</organism>
<dbReference type="GO" id="GO:0046084">
    <property type="term" value="P:adenine biosynthetic process"/>
    <property type="evidence" value="ECO:0007669"/>
    <property type="project" value="TreeGrafter"/>
</dbReference>
<evidence type="ECO:0000256" key="1">
    <source>
        <dbReference type="ARBA" id="ARBA00004686"/>
    </source>
</evidence>
<keyword evidence="12" id="KW-0658">Purine biosynthesis</keyword>
<feature type="domain" description="PurM-like N-terminal" evidence="13">
    <location>
        <begin position="61"/>
        <end position="167"/>
    </location>
</feature>
<evidence type="ECO:0000256" key="7">
    <source>
        <dbReference type="ARBA" id="ARBA00022840"/>
    </source>
</evidence>
<dbReference type="PANTHER" id="PTHR10520:SF12">
    <property type="entry name" value="TRIFUNCTIONAL PURINE BIOSYNTHETIC PROTEIN ADENOSINE-3"/>
    <property type="match status" value="1"/>
</dbReference>
<evidence type="ECO:0000256" key="3">
    <source>
        <dbReference type="ARBA" id="ARBA00013047"/>
    </source>
</evidence>
<evidence type="ECO:0000256" key="4">
    <source>
        <dbReference type="ARBA" id="ARBA00020367"/>
    </source>
</evidence>
<dbReference type="AlphaFoldDB" id="A0A2A8D3X5"/>
<dbReference type="GO" id="GO:0005524">
    <property type="term" value="F:ATP binding"/>
    <property type="evidence" value="ECO:0007669"/>
    <property type="project" value="UniProtKB-KW"/>
</dbReference>
<dbReference type="InterPro" id="IPR016188">
    <property type="entry name" value="PurM-like_N"/>
</dbReference>
<dbReference type="SUPFAM" id="SSF56042">
    <property type="entry name" value="PurM C-terminal domain-like"/>
    <property type="match status" value="1"/>
</dbReference>
<proteinExistence type="inferred from homology"/>
<dbReference type="Pfam" id="PF00586">
    <property type="entry name" value="AIRS"/>
    <property type="match status" value="1"/>
</dbReference>
<dbReference type="GO" id="GO:0004637">
    <property type="term" value="F:phosphoribosylamine-glycine ligase activity"/>
    <property type="evidence" value="ECO:0007669"/>
    <property type="project" value="TreeGrafter"/>
</dbReference>
<dbReference type="RefSeq" id="WP_098042932.1">
    <property type="nucleotide sequence ID" value="NZ_PDEV01000004.1"/>
</dbReference>
<evidence type="ECO:0000256" key="12">
    <source>
        <dbReference type="HAMAP-Rule" id="MF_00741"/>
    </source>
</evidence>
<keyword evidence="12" id="KW-0963">Cytoplasm</keyword>
<keyword evidence="16" id="KW-1185">Reference proteome</keyword>
<evidence type="ECO:0000256" key="6">
    <source>
        <dbReference type="ARBA" id="ARBA00022741"/>
    </source>
</evidence>
<dbReference type="GO" id="GO:0006189">
    <property type="term" value="P:'de novo' IMP biosynthetic process"/>
    <property type="evidence" value="ECO:0007669"/>
    <property type="project" value="UniProtKB-UniRule"/>
</dbReference>
<evidence type="ECO:0000259" key="13">
    <source>
        <dbReference type="Pfam" id="PF00586"/>
    </source>
</evidence>
<evidence type="ECO:0000259" key="14">
    <source>
        <dbReference type="Pfam" id="PF02769"/>
    </source>
</evidence>
<dbReference type="Pfam" id="PF02769">
    <property type="entry name" value="AIRS_C"/>
    <property type="match status" value="1"/>
</dbReference>
<comment type="similarity">
    <text evidence="2 12">Belongs to the AIR synthase family.</text>
</comment>
<dbReference type="InterPro" id="IPR004733">
    <property type="entry name" value="PurM_cligase"/>
</dbReference>
<dbReference type="NCBIfam" id="TIGR00878">
    <property type="entry name" value="purM"/>
    <property type="match status" value="1"/>
</dbReference>
<evidence type="ECO:0000256" key="2">
    <source>
        <dbReference type="ARBA" id="ARBA00010280"/>
    </source>
</evidence>
<evidence type="ECO:0000256" key="8">
    <source>
        <dbReference type="ARBA" id="ARBA00031908"/>
    </source>
</evidence>
<dbReference type="CDD" id="cd02196">
    <property type="entry name" value="PurM"/>
    <property type="match status" value="1"/>
</dbReference>
<sequence length="381" mass="39170">MSENSTSVTYASAGVDVEAGDRAVELMKDAVKATHNASVIGGVGGFAGLYDLSALSSYRKPYLATSTDGVGTKVAIAQALDIHDTIGYDLVGMVVDDIVVCGAKPLFMTDYIATGKVVPERIADIVRGIAGACKVAGTALVGGETAEHPGLLAEHEYDVAGAATGLVEADELLGPDRVREGDVLIGMASSGIHSNGYSLVRKVIDVAGWGLDRQVDELGRTLGEELLEPTRVYAADCLDLAAAFPVNGADGQTGHGIRGFSHVTGGGLAANLARVLPQGLEGRVDRSTWQIPAIFSLIGSLGQVPLADLERTLNLGVGMIAIVDPAVADAAVSRLNERGISAWIMGDVVKAGGAELNNPDYVQGAKGVDGGAVRLYGSYAV</sequence>
<protein>
    <recommendedName>
        <fullName evidence="4 12">Phosphoribosylformylglycinamidine cyclo-ligase</fullName>
        <ecNumber evidence="3 12">6.3.3.1</ecNumber>
    </recommendedName>
    <alternativeName>
        <fullName evidence="9 12">AIR synthase</fullName>
    </alternativeName>
    <alternativeName>
        <fullName evidence="10 12">AIRS</fullName>
    </alternativeName>
    <alternativeName>
        <fullName evidence="8 12">Phosphoribosyl-aminoimidazole synthetase</fullName>
    </alternativeName>
</protein>
<dbReference type="Gene3D" id="3.90.650.10">
    <property type="entry name" value="PurM-like C-terminal domain"/>
    <property type="match status" value="1"/>
</dbReference>
<evidence type="ECO:0000256" key="10">
    <source>
        <dbReference type="ARBA" id="ARBA00033093"/>
    </source>
</evidence>
<evidence type="ECO:0000256" key="5">
    <source>
        <dbReference type="ARBA" id="ARBA00022598"/>
    </source>
</evidence>
<comment type="caution">
    <text evidence="15">The sequence shown here is derived from an EMBL/GenBank/DDBJ whole genome shotgun (WGS) entry which is preliminary data.</text>
</comment>
<comment type="subcellular location">
    <subcellularLocation>
        <location evidence="12">Cytoplasm</location>
    </subcellularLocation>
</comment>
<feature type="domain" description="PurM-like C-terminal" evidence="14">
    <location>
        <begin position="179"/>
        <end position="354"/>
    </location>
</feature>
<dbReference type="SUPFAM" id="SSF55326">
    <property type="entry name" value="PurM N-terminal domain-like"/>
    <property type="match status" value="1"/>
</dbReference>
<comment type="pathway">
    <text evidence="1 12">Purine metabolism; IMP biosynthesis via de novo pathway; 5-amino-1-(5-phospho-D-ribosyl)imidazole from N(2)-formyl-N(1)-(5-phospho-D-ribosyl)glycinamide: step 2/2.</text>
</comment>
<dbReference type="PANTHER" id="PTHR10520">
    <property type="entry name" value="TRIFUNCTIONAL PURINE BIOSYNTHETIC PROTEIN ADENOSINE-3-RELATED"/>
    <property type="match status" value="1"/>
</dbReference>
<dbReference type="GO" id="GO:0005829">
    <property type="term" value="C:cytosol"/>
    <property type="evidence" value="ECO:0007669"/>
    <property type="project" value="TreeGrafter"/>
</dbReference>
<evidence type="ECO:0000313" key="15">
    <source>
        <dbReference type="EMBL" id="PEN15639.1"/>
    </source>
</evidence>
<gene>
    <name evidence="12" type="primary">purM</name>
    <name evidence="15" type="ORF">CRM92_08475</name>
</gene>
<evidence type="ECO:0000256" key="11">
    <source>
        <dbReference type="ARBA" id="ARBA00049057"/>
    </source>
</evidence>
<dbReference type="EMBL" id="PDEV01000004">
    <property type="protein sequence ID" value="PEN15639.1"/>
    <property type="molecule type" value="Genomic_DNA"/>
</dbReference>
<dbReference type="UniPathway" id="UPA00074">
    <property type="reaction ID" value="UER00129"/>
</dbReference>
<keyword evidence="6 12" id="KW-0547">Nucleotide-binding</keyword>
<evidence type="ECO:0000313" key="16">
    <source>
        <dbReference type="Proteomes" id="UP000219947"/>
    </source>
</evidence>